<feature type="domain" description="BAH" evidence="11">
    <location>
        <begin position="443"/>
        <end position="569"/>
    </location>
</feature>
<dbReference type="EMBL" id="JAPDRL010000010">
    <property type="protein sequence ID" value="KAJ9667835.1"/>
    <property type="molecule type" value="Genomic_DNA"/>
</dbReference>
<organism evidence="12 13">
    <name type="scientific">Coniosporium apollinis</name>
    <dbReference type="NCBI Taxonomy" id="61459"/>
    <lineage>
        <taxon>Eukaryota</taxon>
        <taxon>Fungi</taxon>
        <taxon>Dikarya</taxon>
        <taxon>Ascomycota</taxon>
        <taxon>Pezizomycotina</taxon>
        <taxon>Dothideomycetes</taxon>
        <taxon>Dothideomycetes incertae sedis</taxon>
        <taxon>Coniosporium</taxon>
    </lineage>
</organism>
<comment type="subcellular location">
    <subcellularLocation>
        <location evidence="1">Nucleus</location>
    </subcellularLocation>
</comment>
<dbReference type="PRINTS" id="PR00105">
    <property type="entry name" value="C5METTRFRASE"/>
</dbReference>
<feature type="active site" evidence="8">
    <location>
        <position position="813"/>
    </location>
</feature>
<dbReference type="InterPro" id="IPR050390">
    <property type="entry name" value="C5-Methyltransferase"/>
</dbReference>
<dbReference type="InterPro" id="IPR057215">
    <property type="entry name" value="DUF7893"/>
</dbReference>
<evidence type="ECO:0000256" key="2">
    <source>
        <dbReference type="ARBA" id="ARBA00011975"/>
    </source>
</evidence>
<feature type="compositionally biased region" description="Low complexity" evidence="10">
    <location>
        <begin position="17"/>
        <end position="41"/>
    </location>
</feature>
<dbReference type="Gene3D" id="3.90.120.10">
    <property type="entry name" value="DNA Methylase, subunit A, domain 2"/>
    <property type="match status" value="1"/>
</dbReference>
<dbReference type="SMART" id="SM00439">
    <property type="entry name" value="BAH"/>
    <property type="match status" value="1"/>
</dbReference>
<evidence type="ECO:0000256" key="5">
    <source>
        <dbReference type="ARBA" id="ARBA00022691"/>
    </source>
</evidence>
<keyword evidence="13" id="KW-1185">Reference proteome</keyword>
<evidence type="ECO:0000256" key="7">
    <source>
        <dbReference type="ARBA" id="ARBA00023242"/>
    </source>
</evidence>
<dbReference type="PROSITE" id="PS51038">
    <property type="entry name" value="BAH"/>
    <property type="match status" value="1"/>
</dbReference>
<feature type="compositionally biased region" description="Acidic residues" evidence="10">
    <location>
        <begin position="1"/>
        <end position="16"/>
    </location>
</feature>
<protein>
    <recommendedName>
        <fullName evidence="2">DNA (cytosine-5-)-methyltransferase</fullName>
        <ecNumber evidence="2">2.1.1.37</ecNumber>
    </recommendedName>
</protein>
<keyword evidence="7" id="KW-0539">Nucleus</keyword>
<dbReference type="InterPro" id="IPR001025">
    <property type="entry name" value="BAH_dom"/>
</dbReference>
<dbReference type="PANTHER" id="PTHR10629:SF54">
    <property type="entry name" value="DNA METHYLTRANSFERASE DIM-2"/>
    <property type="match status" value="1"/>
</dbReference>
<dbReference type="SUPFAM" id="SSF53335">
    <property type="entry name" value="S-adenosyl-L-methionine-dependent methyltransferases"/>
    <property type="match status" value="1"/>
</dbReference>
<keyword evidence="3 8" id="KW-0489">Methyltransferase</keyword>
<dbReference type="Pfam" id="PF00145">
    <property type="entry name" value="DNA_methylase"/>
    <property type="match status" value="1"/>
</dbReference>
<dbReference type="EC" id="2.1.1.37" evidence="2"/>
<dbReference type="InterPro" id="IPR043151">
    <property type="entry name" value="BAH_sf"/>
</dbReference>
<dbReference type="NCBIfam" id="TIGR00675">
    <property type="entry name" value="dcm"/>
    <property type="match status" value="1"/>
</dbReference>
<evidence type="ECO:0000256" key="6">
    <source>
        <dbReference type="ARBA" id="ARBA00023125"/>
    </source>
</evidence>
<evidence type="ECO:0000256" key="3">
    <source>
        <dbReference type="ARBA" id="ARBA00022603"/>
    </source>
</evidence>
<sequence>MPPITLEDESFDDASSEDISVQPSHTVSESSSSSGTPCLTSLGPPSSWPQTSGNTGCNGSLARASLKRRRLDLETSETSEEGPSTLGVRATSLKEFSSLPRTGQRLIPIRRSEWVYPKSQYAGWLPPLPITLESSAIKDLKQEYTRLQLAGLGGAAHPAMDDYVSFELSAFSMYRPPKPSNRAVWDERNYEYKMESLHQLNNKQGVSELLFDGILSVGQERRYVQGVPFKTLSIDGYGDHSAHTATGIWIQSSQGRQSAIWYQLRHPAEEYTRYHKPFLWMANLSKYFVDYLAEHDAVRLRDFRRRFYEQLVARHGSNEHFVKWLGESRSPDFRTSVAANAGFLFNESWNINTELTSHPIWSEIGPVELSAVPQQPQEEAKTIVTPYTYVCFKNMYFSKWLEARHPTNEVLNLQRRRQEALGFRPHGTSSHAPLNRALPSISREFRVGDVVGVNRDEESIWKDGQDIWFAYVQRTRKDTEGRQLLDVIWLYRPIDTTLSTMTYPVKNELFFSDHCNCDEHVFRAADVVCKVNVDWRPFSKGLHAQQDLQHDFIVRQVYRVEDNSFSTLRTTDFKCDCRTPVTQSELELLMTKFEVGDSVLFSSKGHGPLEPAVIDFFLHGKGSVLMRRLPRRARDLGHKEARPNEVVWTSSFFTISAKQIIRKCAVRFYTTEDLKTGCIPAPYNRDGTADTFYITCEQVRDGYKGLQDPFPSQLNQGYDPTAPPARRPLRGLGLFCGGGSFDRGLEEGGAVEFIGAVDLAAHAMHTYQANLKEPDRMRLFFGSVNDYLAQAIAGKWSVLRVGEVDFLSAGNPCVAFSTLQPNKQSEESLKNASLVASVVAYIDLYRPQYAVLENVVAMTHKIGGTDQNVFSQLLCALVGMGYQVKQFCLDAWSVGSAQSRSRLFISIAAPGLEPLAHPALTHAHPSGIKNASLGKAVNGQRFGQRWFDQTPFEHVTAREATQDLPWIGDSAVQSCIEFPDHRTSRVERALRRTQISMIPVFPPGQNFVKAIEQGYMGLPQRLASAREKNRHRSAKISHAWGRIPADGLMPTITTICSPADAFHGNVLHWDQPRCLTVMEARRAQGFPDEEVIIGLPANQWKIIGNSVARPVALALGMALRDSWLANPPEPEPPATGITQPAAVNADTGAKVAGLATAWSYNQSYQDPDRLLLSATGAAGASVPSVREDLNINGSLRIRRSSVVHRTRTTERIVDTTEMALKTTISKSTRTALENKAHEPAEPAIHPSAHGSPPSVVKKSARSAGLEPELTPTKWHTIPGRSPSSKRGGRHTKDSDL</sequence>
<dbReference type="Pfam" id="PF25423">
    <property type="entry name" value="DUF7893"/>
    <property type="match status" value="1"/>
</dbReference>
<keyword evidence="5 8" id="KW-0949">S-adenosyl-L-methionine</keyword>
<accession>A0ABQ9NZQ7</accession>
<gene>
    <name evidence="12" type="ORF">H2201_002021</name>
</gene>
<feature type="region of interest" description="Disordered" evidence="10">
    <location>
        <begin position="1232"/>
        <end position="1296"/>
    </location>
</feature>
<name>A0ABQ9NZQ7_9PEZI</name>
<evidence type="ECO:0000256" key="1">
    <source>
        <dbReference type="ARBA" id="ARBA00004123"/>
    </source>
</evidence>
<dbReference type="InterPro" id="IPR029063">
    <property type="entry name" value="SAM-dependent_MTases_sf"/>
</dbReference>
<evidence type="ECO:0000256" key="9">
    <source>
        <dbReference type="RuleBase" id="RU000416"/>
    </source>
</evidence>
<comment type="similarity">
    <text evidence="8 9">Belongs to the class I-like SAM-binding methyltransferase superfamily. C5-methyltransferase family.</text>
</comment>
<keyword evidence="6" id="KW-0238">DNA-binding</keyword>
<keyword evidence="4 8" id="KW-0808">Transferase</keyword>
<dbReference type="Gene3D" id="3.40.50.150">
    <property type="entry name" value="Vaccinia Virus protein VP39"/>
    <property type="match status" value="1"/>
</dbReference>
<feature type="compositionally biased region" description="Polar residues" evidence="10">
    <location>
        <begin position="48"/>
        <end position="58"/>
    </location>
</feature>
<dbReference type="PANTHER" id="PTHR10629">
    <property type="entry name" value="CYTOSINE-SPECIFIC METHYLTRANSFERASE"/>
    <property type="match status" value="1"/>
</dbReference>
<dbReference type="InterPro" id="IPR001525">
    <property type="entry name" value="C5_MeTfrase"/>
</dbReference>
<evidence type="ECO:0000256" key="4">
    <source>
        <dbReference type="ARBA" id="ARBA00022679"/>
    </source>
</evidence>
<dbReference type="PROSITE" id="PS51679">
    <property type="entry name" value="SAM_MT_C5"/>
    <property type="match status" value="1"/>
</dbReference>
<dbReference type="Gene3D" id="2.30.30.490">
    <property type="match status" value="1"/>
</dbReference>
<evidence type="ECO:0000256" key="8">
    <source>
        <dbReference type="PROSITE-ProRule" id="PRU01016"/>
    </source>
</evidence>
<evidence type="ECO:0000256" key="10">
    <source>
        <dbReference type="SAM" id="MobiDB-lite"/>
    </source>
</evidence>
<evidence type="ECO:0000313" key="12">
    <source>
        <dbReference type="EMBL" id="KAJ9667835.1"/>
    </source>
</evidence>
<feature type="region of interest" description="Disordered" evidence="10">
    <location>
        <begin position="1"/>
        <end position="60"/>
    </location>
</feature>
<dbReference type="Proteomes" id="UP001172684">
    <property type="component" value="Unassembled WGS sequence"/>
</dbReference>
<evidence type="ECO:0000259" key="11">
    <source>
        <dbReference type="PROSITE" id="PS51038"/>
    </source>
</evidence>
<evidence type="ECO:0000313" key="13">
    <source>
        <dbReference type="Proteomes" id="UP001172684"/>
    </source>
</evidence>
<reference evidence="12" key="1">
    <citation type="submission" date="2022-10" db="EMBL/GenBank/DDBJ databases">
        <title>Culturing micro-colonial fungi from biological soil crusts in the Mojave desert and describing Neophaeococcomyces mojavensis, and introducing the new genera and species Taxawa tesnikishii.</title>
        <authorList>
            <person name="Kurbessoian T."/>
            <person name="Stajich J.E."/>
        </authorList>
    </citation>
    <scope>NUCLEOTIDE SEQUENCE</scope>
    <source>
        <strain evidence="12">TK_1</strain>
    </source>
</reference>
<comment type="caution">
    <text evidence="12">The sequence shown here is derived from an EMBL/GenBank/DDBJ whole genome shotgun (WGS) entry which is preliminary data.</text>
</comment>
<proteinExistence type="inferred from homology"/>